<dbReference type="CDD" id="cd00085">
    <property type="entry name" value="HNHc"/>
    <property type="match status" value="1"/>
</dbReference>
<evidence type="ECO:0000313" key="4">
    <source>
        <dbReference type="EMBL" id="MPM68647.1"/>
    </source>
</evidence>
<accession>A0A645BTV8</accession>
<dbReference type="GO" id="GO:0008270">
    <property type="term" value="F:zinc ion binding"/>
    <property type="evidence" value="ECO:0007669"/>
    <property type="project" value="InterPro"/>
</dbReference>
<name>A0A645BTV8_9ZZZZ</name>
<gene>
    <name evidence="4" type="ORF">SDC9_115581</name>
</gene>
<dbReference type="AlphaFoldDB" id="A0A645BTV8"/>
<dbReference type="Gene3D" id="1.10.30.50">
    <property type="match status" value="1"/>
</dbReference>
<protein>
    <recommendedName>
        <fullName evidence="3">HNH nuclease domain-containing protein</fullName>
    </recommendedName>
</protein>
<feature type="domain" description="HNH nuclease" evidence="3">
    <location>
        <begin position="17"/>
        <end position="72"/>
    </location>
</feature>
<dbReference type="EMBL" id="VSSQ01022374">
    <property type="protein sequence ID" value="MPM68647.1"/>
    <property type="molecule type" value="Genomic_DNA"/>
</dbReference>
<dbReference type="PANTHER" id="PTHR41286">
    <property type="entry name" value="HNH NUCLEASE YAJD-RELATED"/>
    <property type="match status" value="1"/>
</dbReference>
<dbReference type="GO" id="GO:0003676">
    <property type="term" value="F:nucleic acid binding"/>
    <property type="evidence" value="ECO:0007669"/>
    <property type="project" value="InterPro"/>
</dbReference>
<evidence type="ECO:0000256" key="1">
    <source>
        <dbReference type="ARBA" id="ARBA00022722"/>
    </source>
</evidence>
<organism evidence="4">
    <name type="scientific">bioreactor metagenome</name>
    <dbReference type="NCBI Taxonomy" id="1076179"/>
    <lineage>
        <taxon>unclassified sequences</taxon>
        <taxon>metagenomes</taxon>
        <taxon>ecological metagenomes</taxon>
    </lineage>
</organism>
<keyword evidence="2" id="KW-0378">Hydrolase</keyword>
<dbReference type="Pfam" id="PF01844">
    <property type="entry name" value="HNH"/>
    <property type="match status" value="1"/>
</dbReference>
<evidence type="ECO:0000256" key="2">
    <source>
        <dbReference type="ARBA" id="ARBA00022801"/>
    </source>
</evidence>
<dbReference type="PANTHER" id="PTHR41286:SF1">
    <property type="entry name" value="HNH NUCLEASE YAJD-RELATED"/>
    <property type="match status" value="1"/>
</dbReference>
<comment type="caution">
    <text evidence="4">The sequence shown here is derived from an EMBL/GenBank/DDBJ whole genome shotgun (WGS) entry which is preliminary data.</text>
</comment>
<dbReference type="GO" id="GO:0004519">
    <property type="term" value="F:endonuclease activity"/>
    <property type="evidence" value="ECO:0007669"/>
    <property type="project" value="InterPro"/>
</dbReference>
<dbReference type="InterPro" id="IPR003615">
    <property type="entry name" value="HNH_nuc"/>
</dbReference>
<reference evidence="4" key="1">
    <citation type="submission" date="2019-08" db="EMBL/GenBank/DDBJ databases">
        <authorList>
            <person name="Kucharzyk K."/>
            <person name="Murdoch R.W."/>
            <person name="Higgins S."/>
            <person name="Loffler F."/>
        </authorList>
    </citation>
    <scope>NUCLEOTIDE SEQUENCE</scope>
</reference>
<keyword evidence="1" id="KW-0540">Nuclease</keyword>
<dbReference type="GO" id="GO:0016787">
    <property type="term" value="F:hydrolase activity"/>
    <property type="evidence" value="ECO:0007669"/>
    <property type="project" value="UniProtKB-KW"/>
</dbReference>
<evidence type="ECO:0000259" key="3">
    <source>
        <dbReference type="SMART" id="SM00507"/>
    </source>
</evidence>
<sequence length="97" mass="11175">MAKVWAKAFYDSRIWKECRRAVLRRDLFTCQDCNARASEVHHVIELTPDNISDPMITLNPDNLVSLCHACHDKITKGLTGDLPPEYMFDDNGEVVRR</sequence>
<dbReference type="SMART" id="SM00507">
    <property type="entry name" value="HNHc"/>
    <property type="match status" value="1"/>
</dbReference>
<dbReference type="InterPro" id="IPR002711">
    <property type="entry name" value="HNH"/>
</dbReference>
<proteinExistence type="predicted"/>
<dbReference type="GO" id="GO:0005829">
    <property type="term" value="C:cytosol"/>
    <property type="evidence" value="ECO:0007669"/>
    <property type="project" value="TreeGrafter"/>
</dbReference>